<organism evidence="2 3">
    <name type="scientific">Aquabacterium lacunae</name>
    <dbReference type="NCBI Taxonomy" id="2528630"/>
    <lineage>
        <taxon>Bacteria</taxon>
        <taxon>Pseudomonadati</taxon>
        <taxon>Pseudomonadota</taxon>
        <taxon>Betaproteobacteria</taxon>
        <taxon>Burkholderiales</taxon>
        <taxon>Aquabacterium</taxon>
    </lineage>
</organism>
<protein>
    <submittedName>
        <fullName evidence="2">Protein TolA</fullName>
    </submittedName>
</protein>
<feature type="compositionally biased region" description="Basic and acidic residues" evidence="1">
    <location>
        <begin position="137"/>
        <end position="180"/>
    </location>
</feature>
<keyword evidence="3" id="KW-1185">Reference proteome</keyword>
<dbReference type="AlphaFoldDB" id="A0A4Q9H3S2"/>
<dbReference type="Gene3D" id="3.30.1150.10">
    <property type="match status" value="1"/>
</dbReference>
<proteinExistence type="predicted"/>
<dbReference type="Proteomes" id="UP000292120">
    <property type="component" value="Unassembled WGS sequence"/>
</dbReference>
<name>A0A4Q9H3S2_9BURK</name>
<dbReference type="PRINTS" id="PR01217">
    <property type="entry name" value="PRICHEXTENSN"/>
</dbReference>
<gene>
    <name evidence="2" type="ORF">EYS42_01830</name>
</gene>
<feature type="compositionally biased region" description="Basic and acidic residues" evidence="1">
    <location>
        <begin position="111"/>
        <end position="128"/>
    </location>
</feature>
<feature type="compositionally biased region" description="Pro residues" evidence="1">
    <location>
        <begin position="75"/>
        <end position="107"/>
    </location>
</feature>
<accession>A0A4Q9H3S2</accession>
<evidence type="ECO:0000256" key="1">
    <source>
        <dbReference type="SAM" id="MobiDB-lite"/>
    </source>
</evidence>
<dbReference type="Pfam" id="PF13103">
    <property type="entry name" value="TonB_2"/>
    <property type="match status" value="1"/>
</dbReference>
<dbReference type="OrthoDB" id="5298892at2"/>
<feature type="region of interest" description="Disordered" evidence="1">
    <location>
        <begin position="73"/>
        <end position="197"/>
    </location>
</feature>
<sequence>MSVAVASPPDILRPRVQEGWRQGLLMALAAHGLLAVGLMLHMSWKTQPQDVVEAEVWAEVPVAAQPAARVETAPVVPPPPAPEPAPAPVPPPPPPAPAPTPAPPPKPADIQVERKPEPEKKKPAKEVFEADPPQLKKKLEEARKKPEPVKEPAKEPPKPVAKETPKPVKEPAKEAAKEAVKAQAKSEPGPSSAQLERERQARLKSLMADLGGEGTPSAGPSAAYAGRIKARIKPNIVFTDEVAGNPLATVEVRCAPDGRIIGRRLITRSGNTAWDDAVLRAVDRTEVLPLDERGKVPPVMQIDFRPRDF</sequence>
<comment type="caution">
    <text evidence="2">The sequence shown here is derived from an EMBL/GenBank/DDBJ whole genome shotgun (WGS) entry which is preliminary data.</text>
</comment>
<reference evidence="2 3" key="1">
    <citation type="submission" date="2019-02" db="EMBL/GenBank/DDBJ databases">
        <title>Aquabacterium sp. strain KMB7.</title>
        <authorList>
            <person name="Chen W.-M."/>
        </authorList>
    </citation>
    <scope>NUCLEOTIDE SEQUENCE [LARGE SCALE GENOMIC DNA]</scope>
    <source>
        <strain evidence="2 3">KMB7</strain>
    </source>
</reference>
<dbReference type="RefSeq" id="WP_130966150.1">
    <property type="nucleotide sequence ID" value="NZ_SIXI01000001.1"/>
</dbReference>
<evidence type="ECO:0000313" key="3">
    <source>
        <dbReference type="Proteomes" id="UP000292120"/>
    </source>
</evidence>
<dbReference type="EMBL" id="SIXI01000001">
    <property type="protein sequence ID" value="TBO34201.1"/>
    <property type="molecule type" value="Genomic_DNA"/>
</dbReference>
<dbReference type="SUPFAM" id="SSF74653">
    <property type="entry name" value="TolA/TonB C-terminal domain"/>
    <property type="match status" value="1"/>
</dbReference>
<evidence type="ECO:0000313" key="2">
    <source>
        <dbReference type="EMBL" id="TBO34201.1"/>
    </source>
</evidence>